<evidence type="ECO:0000313" key="6">
    <source>
        <dbReference type="Proteomes" id="UP000216947"/>
    </source>
</evidence>
<evidence type="ECO:0000256" key="2">
    <source>
        <dbReference type="ARBA" id="ARBA00022729"/>
    </source>
</evidence>
<comment type="similarity">
    <text evidence="1">Belongs to the leucine-binding protein family.</text>
</comment>
<evidence type="ECO:0000256" key="3">
    <source>
        <dbReference type="SAM" id="SignalP"/>
    </source>
</evidence>
<organism evidence="5 6">
    <name type="scientific">Bordetella genomosp. 7</name>
    <dbReference type="NCBI Taxonomy" id="1416805"/>
    <lineage>
        <taxon>Bacteria</taxon>
        <taxon>Pseudomonadati</taxon>
        <taxon>Pseudomonadota</taxon>
        <taxon>Betaproteobacteria</taxon>
        <taxon>Burkholderiales</taxon>
        <taxon>Alcaligenaceae</taxon>
        <taxon>Bordetella</taxon>
    </lineage>
</organism>
<sequence length="404" mass="43357">MKLHHIPAALALAGLGFAGLPAQAQGISGDVIRIGFITDMSGVYSDIDGPAGVEAIRMAIADAGGEINGKKIELVTADHQNKADIASSRAREWFDQEGLDLLVGGTNSATNLAMAAVAAEKKRPFISIGAGASDLTNAQCTPYTVHYAYDTVALARGTGSAVVKDGGKTWFFLTADYAFGHALERDTIAVVKKAGGEVKGTVRAPLATSDFSSFLLQAQASGAQILGLANAGGDTINSIKAANEFGVTQTMKMAGLLIFINDIHSLGLQATQNMYLTDSWYWNQSPEARAWSEKFEAKVKRKPSSLQAADYSAVAFYLNGVKATGTDDGDALMKWMKSNKINDFYAKDGYIRPDGRMVHEMYLMQVKTPQESKGPWDYYKVVAKLPGEDVFTQPEESTCKLIKK</sequence>
<dbReference type="Proteomes" id="UP000216947">
    <property type="component" value="Unassembled WGS sequence"/>
</dbReference>
<dbReference type="AlphaFoldDB" id="A0A261RIA8"/>
<keyword evidence="2 3" id="KW-0732">Signal</keyword>
<dbReference type="RefSeq" id="WP_094796136.1">
    <property type="nucleotide sequence ID" value="NZ_NEVI01000006.1"/>
</dbReference>
<comment type="caution">
    <text evidence="5">The sequence shown here is derived from an EMBL/GenBank/DDBJ whole genome shotgun (WGS) entry which is preliminary data.</text>
</comment>
<protein>
    <submittedName>
        <fullName evidence="5">ABC transporter permease</fullName>
    </submittedName>
</protein>
<accession>A0A261RIA8</accession>
<gene>
    <name evidence="5" type="ORF">CAL19_04610</name>
</gene>
<evidence type="ECO:0000256" key="1">
    <source>
        <dbReference type="ARBA" id="ARBA00010062"/>
    </source>
</evidence>
<keyword evidence="6" id="KW-1185">Reference proteome</keyword>
<dbReference type="PANTHER" id="PTHR30483">
    <property type="entry name" value="LEUCINE-SPECIFIC-BINDING PROTEIN"/>
    <property type="match status" value="1"/>
</dbReference>
<dbReference type="Pfam" id="PF13458">
    <property type="entry name" value="Peripla_BP_6"/>
    <property type="match status" value="1"/>
</dbReference>
<dbReference type="InterPro" id="IPR028081">
    <property type="entry name" value="Leu-bd"/>
</dbReference>
<evidence type="ECO:0000313" key="5">
    <source>
        <dbReference type="EMBL" id="OZI24776.1"/>
    </source>
</evidence>
<dbReference type="Gene3D" id="3.40.50.2300">
    <property type="match status" value="2"/>
</dbReference>
<feature type="domain" description="Leucine-binding protein" evidence="4">
    <location>
        <begin position="32"/>
        <end position="367"/>
    </location>
</feature>
<feature type="signal peptide" evidence="3">
    <location>
        <begin position="1"/>
        <end position="24"/>
    </location>
</feature>
<dbReference type="PANTHER" id="PTHR30483:SF6">
    <property type="entry name" value="PERIPLASMIC BINDING PROTEIN OF ABC TRANSPORTER FOR NATURAL AMINO ACIDS"/>
    <property type="match status" value="1"/>
</dbReference>
<dbReference type="InterPro" id="IPR028082">
    <property type="entry name" value="Peripla_BP_I"/>
</dbReference>
<dbReference type="OrthoDB" id="8887944at2"/>
<dbReference type="EMBL" id="NEVK01000003">
    <property type="protein sequence ID" value="OZI24776.1"/>
    <property type="molecule type" value="Genomic_DNA"/>
</dbReference>
<feature type="chain" id="PRO_5013170313" evidence="3">
    <location>
        <begin position="25"/>
        <end position="404"/>
    </location>
</feature>
<evidence type="ECO:0000259" key="4">
    <source>
        <dbReference type="Pfam" id="PF13458"/>
    </source>
</evidence>
<name>A0A261RIA8_9BORD</name>
<dbReference type="CDD" id="cd06327">
    <property type="entry name" value="PBP1_SBP-like"/>
    <property type="match status" value="1"/>
</dbReference>
<dbReference type="InterPro" id="IPR051010">
    <property type="entry name" value="BCAA_transport"/>
</dbReference>
<dbReference type="SUPFAM" id="SSF53822">
    <property type="entry name" value="Periplasmic binding protein-like I"/>
    <property type="match status" value="1"/>
</dbReference>
<reference evidence="6" key="1">
    <citation type="submission" date="2017-05" db="EMBL/GenBank/DDBJ databases">
        <title>Complete and WGS of Bordetella genogroups.</title>
        <authorList>
            <person name="Spilker T."/>
            <person name="Lipuma J."/>
        </authorList>
    </citation>
    <scope>NUCLEOTIDE SEQUENCE [LARGE SCALE GENOMIC DNA]</scope>
    <source>
        <strain evidence="6">AU18089</strain>
    </source>
</reference>
<proteinExistence type="inferred from homology"/>